<organism evidence="1 2">
    <name type="scientific">Acer saccharum</name>
    <name type="common">Sugar maple</name>
    <dbReference type="NCBI Taxonomy" id="4024"/>
    <lineage>
        <taxon>Eukaryota</taxon>
        <taxon>Viridiplantae</taxon>
        <taxon>Streptophyta</taxon>
        <taxon>Embryophyta</taxon>
        <taxon>Tracheophyta</taxon>
        <taxon>Spermatophyta</taxon>
        <taxon>Magnoliopsida</taxon>
        <taxon>eudicotyledons</taxon>
        <taxon>Gunneridae</taxon>
        <taxon>Pentapetalae</taxon>
        <taxon>rosids</taxon>
        <taxon>malvids</taxon>
        <taxon>Sapindales</taxon>
        <taxon>Sapindaceae</taxon>
        <taxon>Hippocastanoideae</taxon>
        <taxon>Acereae</taxon>
        <taxon>Acer</taxon>
    </lineage>
</organism>
<dbReference type="Proteomes" id="UP001168877">
    <property type="component" value="Unassembled WGS sequence"/>
</dbReference>
<accession>A0AA39VT01</accession>
<name>A0AA39VT01_ACESA</name>
<evidence type="ECO:0000313" key="1">
    <source>
        <dbReference type="EMBL" id="KAK0589483.1"/>
    </source>
</evidence>
<dbReference type="EMBL" id="JAUESC010000381">
    <property type="protein sequence ID" value="KAK0589483.1"/>
    <property type="molecule type" value="Genomic_DNA"/>
</dbReference>
<evidence type="ECO:0000313" key="2">
    <source>
        <dbReference type="Proteomes" id="UP001168877"/>
    </source>
</evidence>
<comment type="caution">
    <text evidence="1">The sequence shown here is derived from an EMBL/GenBank/DDBJ whole genome shotgun (WGS) entry which is preliminary data.</text>
</comment>
<dbReference type="SUPFAM" id="SSF49899">
    <property type="entry name" value="Concanavalin A-like lectins/glucanases"/>
    <property type="match status" value="1"/>
</dbReference>
<gene>
    <name evidence="1" type="ORF">LWI29_014960</name>
</gene>
<reference evidence="1" key="2">
    <citation type="submission" date="2023-06" db="EMBL/GenBank/DDBJ databases">
        <authorList>
            <person name="Swenson N.G."/>
            <person name="Wegrzyn J.L."/>
            <person name="Mcevoy S.L."/>
        </authorList>
    </citation>
    <scope>NUCLEOTIDE SEQUENCE</scope>
    <source>
        <strain evidence="1">NS2018</strain>
        <tissue evidence="1">Leaf</tissue>
    </source>
</reference>
<dbReference type="InterPro" id="IPR000985">
    <property type="entry name" value="Lectin_LegA_CS"/>
</dbReference>
<dbReference type="PROSITE" id="PS00308">
    <property type="entry name" value="LECTIN_LEGUME_ALPHA"/>
    <property type="match status" value="1"/>
</dbReference>
<dbReference type="AlphaFoldDB" id="A0AA39VT01"/>
<dbReference type="Gene3D" id="2.60.120.200">
    <property type="match status" value="1"/>
</dbReference>
<sequence>MDYFTGCGLKCTPLEASRRFLEIIICMDGHRDSASPLHTVLLYVLLIEWVSVGFSSTTGDGVEIYYILLWGFNSTGLISDEGEDPIPPTNDDAIPPMSNNGIKAQGGAVIGVVIGFSLWDHIDTGFWFEEEEY</sequence>
<keyword evidence="2" id="KW-1185">Reference proteome</keyword>
<proteinExistence type="predicted"/>
<reference evidence="1" key="1">
    <citation type="journal article" date="2022" name="Plant J.">
        <title>Strategies of tolerance reflected in two North American maple genomes.</title>
        <authorList>
            <person name="McEvoy S.L."/>
            <person name="Sezen U.U."/>
            <person name="Trouern-Trend A."/>
            <person name="McMahon S.M."/>
            <person name="Schaberg P.G."/>
            <person name="Yang J."/>
            <person name="Wegrzyn J.L."/>
            <person name="Swenson N.G."/>
        </authorList>
    </citation>
    <scope>NUCLEOTIDE SEQUENCE</scope>
    <source>
        <strain evidence="1">NS2018</strain>
    </source>
</reference>
<dbReference type="InterPro" id="IPR013320">
    <property type="entry name" value="ConA-like_dom_sf"/>
</dbReference>
<protein>
    <submittedName>
        <fullName evidence="1">Uncharacterized protein</fullName>
    </submittedName>
</protein>